<dbReference type="AlphaFoldDB" id="A0A6P8PH57"/>
<proteinExistence type="predicted"/>
<dbReference type="GO" id="GO:0000801">
    <property type="term" value="C:central element"/>
    <property type="evidence" value="ECO:0007669"/>
    <property type="project" value="TreeGrafter"/>
</dbReference>
<dbReference type="InterPro" id="IPR008827">
    <property type="entry name" value="SYCP1"/>
</dbReference>
<dbReference type="FunCoup" id="A0A6P8PH57">
    <property type="interactions" value="136"/>
</dbReference>
<organism evidence="2 3">
    <name type="scientific">Geotrypetes seraphini</name>
    <name type="common">Gaboon caecilian</name>
    <name type="synonym">Caecilia seraphini</name>
    <dbReference type="NCBI Taxonomy" id="260995"/>
    <lineage>
        <taxon>Eukaryota</taxon>
        <taxon>Metazoa</taxon>
        <taxon>Chordata</taxon>
        <taxon>Craniata</taxon>
        <taxon>Vertebrata</taxon>
        <taxon>Euteleostomi</taxon>
        <taxon>Amphibia</taxon>
        <taxon>Gymnophiona</taxon>
        <taxon>Geotrypetes</taxon>
    </lineage>
</organism>
<gene>
    <name evidence="3" type="primary">SYCP1</name>
</gene>
<dbReference type="KEGG" id="gsh:117347743"/>
<dbReference type="GeneID" id="117347743"/>
<dbReference type="GO" id="GO:0051878">
    <property type="term" value="P:lateral element assembly"/>
    <property type="evidence" value="ECO:0007669"/>
    <property type="project" value="TreeGrafter"/>
</dbReference>
<feature type="coiled-coil region" evidence="1">
    <location>
        <begin position="441"/>
        <end position="546"/>
    </location>
</feature>
<evidence type="ECO:0000313" key="3">
    <source>
        <dbReference type="RefSeq" id="XP_033774956.1"/>
    </source>
</evidence>
<dbReference type="PANTHER" id="PTHR46918">
    <property type="entry name" value="SYNAPTONEMAL COMPLEX PROTEIN 1"/>
    <property type="match status" value="1"/>
</dbReference>
<dbReference type="GO" id="GO:0001673">
    <property type="term" value="C:male germ cell nucleus"/>
    <property type="evidence" value="ECO:0007669"/>
    <property type="project" value="TreeGrafter"/>
</dbReference>
<feature type="coiled-coil region" evidence="1">
    <location>
        <begin position="103"/>
        <end position="158"/>
    </location>
</feature>
<reference evidence="3" key="1">
    <citation type="submission" date="2025-08" db="UniProtKB">
        <authorList>
            <consortium name="RefSeq"/>
        </authorList>
    </citation>
    <scope>IDENTIFICATION</scope>
</reference>
<dbReference type="InParanoid" id="A0A6P8PH57"/>
<dbReference type="OrthoDB" id="10064612at2759"/>
<dbReference type="RefSeq" id="XP_033774956.1">
    <property type="nucleotide sequence ID" value="XM_033919065.1"/>
</dbReference>
<sequence length="868" mass="101934">MDKEKSFKLFSLPRLNSSQVSAVKPQAIAGDGGFFQGFNKFADDDFNLPFTMKSLPHPNKNKSSDLLPQKVKHLPVIEEENVESMAQLYSKLYNEAEKIKRWKLSVESEMKQKEKKIQENKKTIDAQRKAIQELQFENEKLSLKLEDEMHENKDLLNENNATRHLCDLLKETCARSEEKTNMYEVEREETRQLYVELNNNIEKMIMAFEELRVQAENSRMDMYFKFKEESEKKQKLDNEFKTHLNIKEKQVLLLKHQNEEKDNELINIKHQLHEAMHKINDLEKIKEQQNKMLRETDEKLEELMVQFQRTKDSLQKSENVQKNLETELQAALTKLVQVSEDKEAEMEELKETKALHALAVDELQVTVYNLKEQLILEKERLKESEDKSQQLILELQKKSTEFGLKKLKESKLAGEMSKLKNDNETELQGLKKALESSLMVQKDLEQQVIQEKSQNRTLMKEIEMKDFNHGNFKGTIQGLVDEKDHLEKTVKILQENEKELQDIIQIREKKIRELEIQATTAVAEHEENLYKQLVKLKEERDKEMLKYEEFIVDYNRVLLAKEQMAKDVDNAFTEVKILQNSLKARNIENEISKKEKQLKTLENKFNILKKQIENKNRSIEDLQQENKTFKKKISSDSKQCSAQEAEVIQLKAKLENIRLQSEKSNNSYQKEIKERSFTEEKLREEAERMKVIADEAQKMQKETDIRCQHKIAEMVALMEKHKHQYDKMVEEKDAELGLHKTKEQETISTKVSLEIELCCLKKELMALKEQFEKVEEKEMLARVAKEKKEVKHKSLVSEEDMFKKLYKELPEAAPLFMTSSKKVPSSVSKSPGTALKLATVKKMRESGWTAVANVDRKKKNKAAEKLFT</sequence>
<evidence type="ECO:0000256" key="1">
    <source>
        <dbReference type="SAM" id="Coils"/>
    </source>
</evidence>
<evidence type="ECO:0000313" key="2">
    <source>
        <dbReference type="Proteomes" id="UP000515159"/>
    </source>
</evidence>
<dbReference type="Proteomes" id="UP000515159">
    <property type="component" value="Chromosome 13"/>
</dbReference>
<feature type="coiled-coil region" evidence="1">
    <location>
        <begin position="584"/>
        <end position="702"/>
    </location>
</feature>
<name>A0A6P8PH57_GEOSA</name>
<dbReference type="Pfam" id="PF05483">
    <property type="entry name" value="SCP-1"/>
    <property type="match status" value="2"/>
</dbReference>
<feature type="coiled-coil region" evidence="1">
    <location>
        <begin position="265"/>
        <end position="401"/>
    </location>
</feature>
<dbReference type="GO" id="GO:0051026">
    <property type="term" value="P:chiasma assembly"/>
    <property type="evidence" value="ECO:0007669"/>
    <property type="project" value="TreeGrafter"/>
</dbReference>
<dbReference type="GO" id="GO:0003690">
    <property type="term" value="F:double-stranded DNA binding"/>
    <property type="evidence" value="ECO:0007669"/>
    <property type="project" value="TreeGrafter"/>
</dbReference>
<dbReference type="GO" id="GO:0000711">
    <property type="term" value="P:meiotic DNA repair synthesis"/>
    <property type="evidence" value="ECO:0007669"/>
    <property type="project" value="TreeGrafter"/>
</dbReference>
<keyword evidence="2" id="KW-1185">Reference proteome</keyword>
<dbReference type="GO" id="GO:0000802">
    <property type="term" value="C:transverse filament"/>
    <property type="evidence" value="ECO:0007669"/>
    <property type="project" value="TreeGrafter"/>
</dbReference>
<keyword evidence="1" id="KW-0175">Coiled coil</keyword>
<feature type="coiled-coil region" evidence="1">
    <location>
        <begin position="187"/>
        <end position="214"/>
    </location>
</feature>
<accession>A0A6P8PH57</accession>
<protein>
    <submittedName>
        <fullName evidence="3">Synaptonemal complex protein 1 isoform X1</fullName>
    </submittedName>
</protein>
<dbReference type="PANTHER" id="PTHR46918:SF1">
    <property type="entry name" value="SYNAPTONEMAL COMPLEX PROTEIN 1"/>
    <property type="match status" value="1"/>
</dbReference>
<dbReference type="CTD" id="6847"/>